<dbReference type="Proteomes" id="UP001241092">
    <property type="component" value="Chromosome"/>
</dbReference>
<sequence length="518" mass="56434">MAQAAVAELTVTTTAEPDAGPWESLQTWWFGLNPTVRLVSRWLLIAVLTVVAFRESLLNLIQTTLAGGLIGYVWMVPIAAVLAALGVNFRRRTELPIHDRQTDIIVGVIGFGLALMVQGVLLKRYSEFFHLMRLDLLALWLFMLSSSLVLFGVRPVDRFGWVWVLLSLISALPYQVVVIALGGGKVAAGTGTLLIAAAATAIAVGRTRKRAVFGAAGAFVFGSVFLVLLKWVAPDAAVLAYQMIPSLTAIVAVGVAAFLYTRRGQPKKILDRKVEPLAAKQIWSAIPLVVVVAVALAFMPLPRQQSATEISRSAPYDLAPGKRLAAPPGWTPTGEQTYSGVARYYGDDALLVRQRMTADVGDRRFDKLSAPRTLMVDSIVSELPFSFDAYPGQVLYDTTGTRLSAPRVVDLGHGVRGKLFSAIDDRLLVTWDVLRFAWGDKDQDQIVDIFAVDNHLPDAPFPDPQRGLVSTLRNLLTVLFRGNSVLVQRQPTFKDAELLTEFGQAIVAEQFEQAGGGQ</sequence>
<feature type="transmembrane region" description="Helical" evidence="1">
    <location>
        <begin position="239"/>
        <end position="261"/>
    </location>
</feature>
<evidence type="ECO:0000313" key="3">
    <source>
        <dbReference type="Proteomes" id="UP001241092"/>
    </source>
</evidence>
<keyword evidence="1" id="KW-0812">Transmembrane</keyword>
<organism evidence="2 3">
    <name type="scientific">Mycolicibacterium mageritense</name>
    <name type="common">Mycobacterium mageritense</name>
    <dbReference type="NCBI Taxonomy" id="53462"/>
    <lineage>
        <taxon>Bacteria</taxon>
        <taxon>Bacillati</taxon>
        <taxon>Actinomycetota</taxon>
        <taxon>Actinomycetes</taxon>
        <taxon>Mycobacteriales</taxon>
        <taxon>Mycobacteriaceae</taxon>
        <taxon>Mycolicibacterium</taxon>
    </lineage>
</organism>
<keyword evidence="1" id="KW-1133">Transmembrane helix</keyword>
<feature type="transmembrane region" description="Helical" evidence="1">
    <location>
        <begin position="282"/>
        <end position="301"/>
    </location>
</feature>
<keyword evidence="1" id="KW-0472">Membrane</keyword>
<feature type="transmembrane region" description="Helical" evidence="1">
    <location>
        <begin position="69"/>
        <end position="89"/>
    </location>
</feature>
<feature type="transmembrane region" description="Helical" evidence="1">
    <location>
        <begin position="38"/>
        <end position="57"/>
    </location>
</feature>
<gene>
    <name evidence="2" type="ORF">hbim_03857</name>
</gene>
<evidence type="ECO:0000313" key="2">
    <source>
        <dbReference type="EMBL" id="BDY29914.1"/>
    </source>
</evidence>
<feature type="transmembrane region" description="Helical" evidence="1">
    <location>
        <begin position="186"/>
        <end position="204"/>
    </location>
</feature>
<dbReference type="AlphaFoldDB" id="A0AAI8TW26"/>
<evidence type="ECO:0000256" key="1">
    <source>
        <dbReference type="SAM" id="Phobius"/>
    </source>
</evidence>
<reference evidence="2" key="1">
    <citation type="submission" date="2023-03" db="EMBL/GenBank/DDBJ databases">
        <title>Draft genome sequence of a Mycolicibacterium mageritense strain H4_3_1 isolated from a hybrid biological-inorganic system reactor.</title>
        <authorList>
            <person name="Feng X."/>
            <person name="Kazama D."/>
            <person name="Sato K."/>
            <person name="Kobayashi H."/>
        </authorList>
    </citation>
    <scope>NUCLEOTIDE SEQUENCE</scope>
    <source>
        <strain evidence="2">H4_3_1</strain>
    </source>
</reference>
<feature type="transmembrane region" description="Helical" evidence="1">
    <location>
        <begin position="160"/>
        <end position="180"/>
    </location>
</feature>
<feature type="transmembrane region" description="Helical" evidence="1">
    <location>
        <begin position="134"/>
        <end position="153"/>
    </location>
</feature>
<name>A0AAI8TW26_MYCME</name>
<accession>A0AAI8TW26</accession>
<protein>
    <submittedName>
        <fullName evidence="2">Uncharacterized protein</fullName>
    </submittedName>
</protein>
<feature type="transmembrane region" description="Helical" evidence="1">
    <location>
        <begin position="101"/>
        <end position="122"/>
    </location>
</feature>
<feature type="transmembrane region" description="Helical" evidence="1">
    <location>
        <begin position="211"/>
        <end position="233"/>
    </location>
</feature>
<proteinExistence type="predicted"/>
<dbReference type="EMBL" id="AP027452">
    <property type="protein sequence ID" value="BDY29914.1"/>
    <property type="molecule type" value="Genomic_DNA"/>
</dbReference>